<proteinExistence type="predicted"/>
<name>A0A2P2NVJ3_RHIMU</name>
<protein>
    <submittedName>
        <fullName evidence="1">Uncharacterized protein</fullName>
    </submittedName>
</protein>
<evidence type="ECO:0000313" key="1">
    <source>
        <dbReference type="EMBL" id="MBX46527.1"/>
    </source>
</evidence>
<sequence length="28" mass="3644">MAHYFKECCWMELRYRSYYISKCRYNQA</sequence>
<organism evidence="1">
    <name type="scientific">Rhizophora mucronata</name>
    <name type="common">Asiatic mangrove</name>
    <dbReference type="NCBI Taxonomy" id="61149"/>
    <lineage>
        <taxon>Eukaryota</taxon>
        <taxon>Viridiplantae</taxon>
        <taxon>Streptophyta</taxon>
        <taxon>Embryophyta</taxon>
        <taxon>Tracheophyta</taxon>
        <taxon>Spermatophyta</taxon>
        <taxon>Magnoliopsida</taxon>
        <taxon>eudicotyledons</taxon>
        <taxon>Gunneridae</taxon>
        <taxon>Pentapetalae</taxon>
        <taxon>rosids</taxon>
        <taxon>fabids</taxon>
        <taxon>Malpighiales</taxon>
        <taxon>Rhizophoraceae</taxon>
        <taxon>Rhizophora</taxon>
    </lineage>
</organism>
<dbReference type="AlphaFoldDB" id="A0A2P2NVJ3"/>
<accession>A0A2P2NVJ3</accession>
<reference evidence="1" key="1">
    <citation type="submission" date="2018-02" db="EMBL/GenBank/DDBJ databases">
        <title>Rhizophora mucronata_Transcriptome.</title>
        <authorList>
            <person name="Meera S.P."/>
            <person name="Sreeshan A."/>
            <person name="Augustine A."/>
        </authorList>
    </citation>
    <scope>NUCLEOTIDE SEQUENCE</scope>
    <source>
        <tissue evidence="1">Leaf</tissue>
    </source>
</reference>
<dbReference type="EMBL" id="GGEC01066043">
    <property type="protein sequence ID" value="MBX46527.1"/>
    <property type="molecule type" value="Transcribed_RNA"/>
</dbReference>